<dbReference type="GeneID" id="7839427"/>
<keyword evidence="6" id="KW-0175">Coiled coil</keyword>
<feature type="transmembrane region" description="Helical" evidence="7">
    <location>
        <begin position="252"/>
        <end position="273"/>
    </location>
</feature>
<evidence type="ECO:0000256" key="5">
    <source>
        <dbReference type="ARBA" id="ARBA00023136"/>
    </source>
</evidence>
<comment type="subcellular location">
    <subcellularLocation>
        <location evidence="1">Membrane</location>
        <topology evidence="1">Single-pass type IV membrane protein</topology>
    </subcellularLocation>
</comment>
<reference evidence="10" key="1">
    <citation type="journal article" date="2006" name="PLoS Biol.">
        <title>Macronuclear genome sequence of the ciliate Tetrahymena thermophila, a model eukaryote.</title>
        <authorList>
            <person name="Eisen J.A."/>
            <person name="Coyne R.S."/>
            <person name="Wu M."/>
            <person name="Wu D."/>
            <person name="Thiagarajan M."/>
            <person name="Wortman J.R."/>
            <person name="Badger J.H."/>
            <person name="Ren Q."/>
            <person name="Amedeo P."/>
            <person name="Jones K.M."/>
            <person name="Tallon L.J."/>
            <person name="Delcher A.L."/>
            <person name="Salzberg S.L."/>
            <person name="Silva J.C."/>
            <person name="Haas B.J."/>
            <person name="Majoros W.H."/>
            <person name="Farzad M."/>
            <person name="Carlton J.M."/>
            <person name="Smith R.K. Jr."/>
            <person name="Garg J."/>
            <person name="Pearlman R.E."/>
            <person name="Karrer K.M."/>
            <person name="Sun L."/>
            <person name="Manning G."/>
            <person name="Elde N.C."/>
            <person name="Turkewitz A.P."/>
            <person name="Asai D.J."/>
            <person name="Wilkes D.E."/>
            <person name="Wang Y."/>
            <person name="Cai H."/>
            <person name="Collins K."/>
            <person name="Stewart B.A."/>
            <person name="Lee S.R."/>
            <person name="Wilamowska K."/>
            <person name="Weinberg Z."/>
            <person name="Ruzzo W.L."/>
            <person name="Wloga D."/>
            <person name="Gaertig J."/>
            <person name="Frankel J."/>
            <person name="Tsao C.-C."/>
            <person name="Gorovsky M.A."/>
            <person name="Keeling P.J."/>
            <person name="Waller R.F."/>
            <person name="Patron N.J."/>
            <person name="Cherry J.M."/>
            <person name="Stover N.A."/>
            <person name="Krieger C.J."/>
            <person name="del Toro C."/>
            <person name="Ryder H.F."/>
            <person name="Williamson S.C."/>
            <person name="Barbeau R.A."/>
            <person name="Hamilton E.P."/>
            <person name="Orias E."/>
        </authorList>
    </citation>
    <scope>NUCLEOTIDE SEQUENCE [LARGE SCALE GENOMIC DNA]</scope>
    <source>
        <strain evidence="10">SB210</strain>
    </source>
</reference>
<evidence type="ECO:0000256" key="4">
    <source>
        <dbReference type="ARBA" id="ARBA00022989"/>
    </source>
</evidence>
<dbReference type="GO" id="GO:0061817">
    <property type="term" value="P:endoplasmic reticulum-plasma membrane tethering"/>
    <property type="evidence" value="ECO:0007669"/>
    <property type="project" value="TreeGrafter"/>
</dbReference>
<dbReference type="OMA" id="IQDAGPI"/>
<gene>
    <name evidence="9" type="ORF">TTHERM_00522970</name>
</gene>
<evidence type="ECO:0000256" key="7">
    <source>
        <dbReference type="SAM" id="Phobius"/>
    </source>
</evidence>
<evidence type="ECO:0000259" key="8">
    <source>
        <dbReference type="PROSITE" id="PS50202"/>
    </source>
</evidence>
<dbReference type="InterPro" id="IPR008962">
    <property type="entry name" value="PapD-like_sf"/>
</dbReference>
<dbReference type="Pfam" id="PF00635">
    <property type="entry name" value="Motile_Sperm"/>
    <property type="match status" value="1"/>
</dbReference>
<feature type="domain" description="MSP" evidence="8">
    <location>
        <begin position="13"/>
        <end position="136"/>
    </location>
</feature>
<dbReference type="GO" id="GO:0090158">
    <property type="term" value="P:endoplasmic reticulum membrane organization"/>
    <property type="evidence" value="ECO:0007669"/>
    <property type="project" value="TreeGrafter"/>
</dbReference>
<keyword evidence="4 7" id="KW-1133">Transmembrane helix</keyword>
<keyword evidence="10" id="KW-1185">Reference proteome</keyword>
<dbReference type="InterPro" id="IPR000535">
    <property type="entry name" value="MSP_dom"/>
</dbReference>
<dbReference type="OrthoDB" id="299231at2759"/>
<dbReference type="InterPro" id="IPR013783">
    <property type="entry name" value="Ig-like_fold"/>
</dbReference>
<dbReference type="InterPro" id="IPR016763">
    <property type="entry name" value="VAP"/>
</dbReference>
<dbReference type="KEGG" id="tet:TTHERM_00522970"/>
<evidence type="ECO:0000256" key="6">
    <source>
        <dbReference type="SAM" id="Coils"/>
    </source>
</evidence>
<organism evidence="9 10">
    <name type="scientific">Tetrahymena thermophila (strain SB210)</name>
    <dbReference type="NCBI Taxonomy" id="312017"/>
    <lineage>
        <taxon>Eukaryota</taxon>
        <taxon>Sar</taxon>
        <taxon>Alveolata</taxon>
        <taxon>Ciliophora</taxon>
        <taxon>Intramacronucleata</taxon>
        <taxon>Oligohymenophorea</taxon>
        <taxon>Hymenostomatida</taxon>
        <taxon>Tetrahymenina</taxon>
        <taxon>Tetrahymenidae</taxon>
        <taxon>Tetrahymena</taxon>
    </lineage>
</organism>
<dbReference type="PANTHER" id="PTHR10809">
    <property type="entry name" value="VESICLE-ASSOCIATED MEMBRANE PROTEIN-ASSOCIATED PROTEIN"/>
    <property type="match status" value="1"/>
</dbReference>
<evidence type="ECO:0000313" key="9">
    <source>
        <dbReference type="EMBL" id="EAR94230.2"/>
    </source>
</evidence>
<dbReference type="HOGENOM" id="CLU_978207_0_0_1"/>
<evidence type="ECO:0000256" key="3">
    <source>
        <dbReference type="ARBA" id="ARBA00022692"/>
    </source>
</evidence>
<accession>I7LUL7</accession>
<dbReference type="RefSeq" id="XP_001014475.2">
    <property type="nucleotide sequence ID" value="XM_001014475.3"/>
</dbReference>
<dbReference type="GO" id="GO:0005789">
    <property type="term" value="C:endoplasmic reticulum membrane"/>
    <property type="evidence" value="ECO:0007669"/>
    <property type="project" value="InterPro"/>
</dbReference>
<dbReference type="AlphaFoldDB" id="I7LUL7"/>
<evidence type="ECO:0000256" key="2">
    <source>
        <dbReference type="ARBA" id="ARBA00008932"/>
    </source>
</evidence>
<keyword evidence="3 7" id="KW-0812">Transmembrane</keyword>
<dbReference type="GO" id="GO:0005886">
    <property type="term" value="C:plasma membrane"/>
    <property type="evidence" value="ECO:0007669"/>
    <property type="project" value="TreeGrafter"/>
</dbReference>
<keyword evidence="5 7" id="KW-0472">Membrane</keyword>
<dbReference type="Gene3D" id="2.60.40.10">
    <property type="entry name" value="Immunoglobulins"/>
    <property type="match status" value="1"/>
</dbReference>
<name>I7LUL7_TETTS</name>
<dbReference type="SUPFAM" id="SSF49354">
    <property type="entry name" value="PapD-like"/>
    <property type="match status" value="1"/>
</dbReference>
<dbReference type="PANTHER" id="PTHR10809:SF6">
    <property type="entry name" value="AT11025P-RELATED"/>
    <property type="match status" value="1"/>
</dbReference>
<proteinExistence type="inferred from homology"/>
<evidence type="ECO:0000256" key="1">
    <source>
        <dbReference type="ARBA" id="ARBA00004211"/>
    </source>
</evidence>
<comment type="similarity">
    <text evidence="2">Belongs to the VAMP-associated protein (VAP) (TC 9.B.17) family.</text>
</comment>
<dbReference type="InParanoid" id="I7LUL7"/>
<dbReference type="EMBL" id="GG662717">
    <property type="protein sequence ID" value="EAR94230.2"/>
    <property type="molecule type" value="Genomic_DNA"/>
</dbReference>
<dbReference type="Proteomes" id="UP000009168">
    <property type="component" value="Unassembled WGS sequence"/>
</dbReference>
<protein>
    <submittedName>
        <fullName evidence="9">MSP (Major sperm protein) domain protein</fullName>
    </submittedName>
</protein>
<feature type="coiled-coil region" evidence="6">
    <location>
        <begin position="189"/>
        <end position="230"/>
    </location>
</feature>
<evidence type="ECO:0000313" key="10">
    <source>
        <dbReference type="Proteomes" id="UP000009168"/>
    </source>
</evidence>
<dbReference type="PROSITE" id="PS50202">
    <property type="entry name" value="MSP"/>
    <property type="match status" value="1"/>
</dbReference>
<sequence>MYSSQASNSRYQELTLVKLSKNSIDFPYIPDKYLHFILTITNESNFHVAYKFKSTQPQKYLVKTDQNIIEPHKEARINFTMHPDLIKDKLQTFKDNFQLVVSKLSNNKESLENIFKNNKSVIESQVTKLPVRIISPNGEVINNQNKMTASTNVYQSPIKNGGFEAAGQNQRQNLIPVDLKGQQDPNLKYQNINNSTAFLSQKLQEKEDQLHNIQREAERYNQSIQTMTANNNRATPNGHTQGGTSKGGMSKVIKAVAIGVFMGIAFTFIQNMYASRIDAINPLNL</sequence>